<sequence>MVSGYRSKKTGAKNQDFELNIQKSVCAQLHKFTGHSENDKSNSAVETRFDGNNSYRNGESGGRNKKATWHVICSLLVLKRMEQTKLPPYPSPSILIPLKQSQDGLKFSLELL</sequence>
<protein>
    <submittedName>
        <fullName evidence="2">Uncharacterized protein</fullName>
    </submittedName>
</protein>
<keyword evidence="3" id="KW-1185">Reference proteome</keyword>
<evidence type="ECO:0000256" key="1">
    <source>
        <dbReference type="SAM" id="MobiDB-lite"/>
    </source>
</evidence>
<dbReference type="AlphaFoldDB" id="A0A5P1ETR7"/>
<reference evidence="3" key="1">
    <citation type="journal article" date="2017" name="Nat. Commun.">
        <title>The asparagus genome sheds light on the origin and evolution of a young Y chromosome.</title>
        <authorList>
            <person name="Harkess A."/>
            <person name="Zhou J."/>
            <person name="Xu C."/>
            <person name="Bowers J.E."/>
            <person name="Van der Hulst R."/>
            <person name="Ayyampalayam S."/>
            <person name="Mercati F."/>
            <person name="Riccardi P."/>
            <person name="McKain M.R."/>
            <person name="Kakrana A."/>
            <person name="Tang H."/>
            <person name="Ray J."/>
            <person name="Groenendijk J."/>
            <person name="Arikit S."/>
            <person name="Mathioni S.M."/>
            <person name="Nakano M."/>
            <person name="Shan H."/>
            <person name="Telgmann-Rauber A."/>
            <person name="Kanno A."/>
            <person name="Yue Z."/>
            <person name="Chen H."/>
            <person name="Li W."/>
            <person name="Chen Y."/>
            <person name="Xu X."/>
            <person name="Zhang Y."/>
            <person name="Luo S."/>
            <person name="Chen H."/>
            <person name="Gao J."/>
            <person name="Mao Z."/>
            <person name="Pires J.C."/>
            <person name="Luo M."/>
            <person name="Kudrna D."/>
            <person name="Wing R.A."/>
            <person name="Meyers B.C."/>
            <person name="Yi K."/>
            <person name="Kong H."/>
            <person name="Lavrijsen P."/>
            <person name="Sunseri F."/>
            <person name="Falavigna A."/>
            <person name="Ye Y."/>
            <person name="Leebens-Mack J.H."/>
            <person name="Chen G."/>
        </authorList>
    </citation>
    <scope>NUCLEOTIDE SEQUENCE [LARGE SCALE GENOMIC DNA]</scope>
    <source>
        <strain evidence="3">cv. DH0086</strain>
    </source>
</reference>
<evidence type="ECO:0000313" key="2">
    <source>
        <dbReference type="EMBL" id="ONK68119.1"/>
    </source>
</evidence>
<dbReference type="Proteomes" id="UP000243459">
    <property type="component" value="Chromosome 5"/>
</dbReference>
<accession>A0A5P1ETR7</accession>
<organism evidence="2 3">
    <name type="scientific">Asparagus officinalis</name>
    <name type="common">Garden asparagus</name>
    <dbReference type="NCBI Taxonomy" id="4686"/>
    <lineage>
        <taxon>Eukaryota</taxon>
        <taxon>Viridiplantae</taxon>
        <taxon>Streptophyta</taxon>
        <taxon>Embryophyta</taxon>
        <taxon>Tracheophyta</taxon>
        <taxon>Spermatophyta</taxon>
        <taxon>Magnoliopsida</taxon>
        <taxon>Liliopsida</taxon>
        <taxon>Asparagales</taxon>
        <taxon>Asparagaceae</taxon>
        <taxon>Asparagoideae</taxon>
        <taxon>Asparagus</taxon>
    </lineage>
</organism>
<proteinExistence type="predicted"/>
<dbReference type="EMBL" id="CM007385">
    <property type="protein sequence ID" value="ONK68119.1"/>
    <property type="molecule type" value="Genomic_DNA"/>
</dbReference>
<dbReference type="Gramene" id="ONK68119">
    <property type="protein sequence ID" value="ONK68119"/>
    <property type="gene ID" value="A4U43_C05F7640"/>
</dbReference>
<evidence type="ECO:0000313" key="3">
    <source>
        <dbReference type="Proteomes" id="UP000243459"/>
    </source>
</evidence>
<gene>
    <name evidence="2" type="ORF">A4U43_C05F7640</name>
</gene>
<name>A0A5P1ETR7_ASPOF</name>
<feature type="compositionally biased region" description="Polar residues" evidence="1">
    <location>
        <begin position="41"/>
        <end position="57"/>
    </location>
</feature>
<feature type="region of interest" description="Disordered" evidence="1">
    <location>
        <begin position="35"/>
        <end position="64"/>
    </location>
</feature>